<protein>
    <recommendedName>
        <fullName evidence="3">Nucleotide exchange factor SIL1</fullName>
    </recommendedName>
</protein>
<name>A0A7H9B3H8_ZYGMR</name>
<dbReference type="Proteomes" id="UP000509704">
    <property type="component" value="Chromosome 5"/>
</dbReference>
<evidence type="ECO:0000256" key="8">
    <source>
        <dbReference type="ARBA" id="ARBA00023010"/>
    </source>
</evidence>
<evidence type="ECO:0000313" key="10">
    <source>
        <dbReference type="EMBL" id="QLG73218.1"/>
    </source>
</evidence>
<dbReference type="OrthoDB" id="448649at2759"/>
<comment type="similarity">
    <text evidence="1">Belongs to the SIL1 family.</text>
</comment>
<dbReference type="KEGG" id="zmk:HG535_0E03020"/>
<evidence type="ECO:0000313" key="11">
    <source>
        <dbReference type="Proteomes" id="UP000509704"/>
    </source>
</evidence>
<dbReference type="GO" id="GO:0000774">
    <property type="term" value="F:adenyl-nucleotide exchange factor activity"/>
    <property type="evidence" value="ECO:0007669"/>
    <property type="project" value="InterPro"/>
</dbReference>
<keyword evidence="5 9" id="KW-0732">Signal</keyword>
<dbReference type="GO" id="GO:0015031">
    <property type="term" value="P:protein transport"/>
    <property type="evidence" value="ECO:0007669"/>
    <property type="project" value="UniProtKB-KW"/>
</dbReference>
<keyword evidence="6" id="KW-0256">Endoplasmic reticulum</keyword>
<evidence type="ECO:0000256" key="2">
    <source>
        <dbReference type="ARBA" id="ARBA00011799"/>
    </source>
</evidence>
<organism evidence="10 11">
    <name type="scientific">Zygotorulaspora mrakii</name>
    <name type="common">Zygosaccharomyces mrakii</name>
    <dbReference type="NCBI Taxonomy" id="42260"/>
    <lineage>
        <taxon>Eukaryota</taxon>
        <taxon>Fungi</taxon>
        <taxon>Dikarya</taxon>
        <taxon>Ascomycota</taxon>
        <taxon>Saccharomycotina</taxon>
        <taxon>Saccharomycetes</taxon>
        <taxon>Saccharomycetales</taxon>
        <taxon>Saccharomycetaceae</taxon>
        <taxon>Zygotorulaspora</taxon>
    </lineage>
</organism>
<dbReference type="Gene3D" id="1.25.10.10">
    <property type="entry name" value="Leucine-rich Repeat Variant"/>
    <property type="match status" value="1"/>
</dbReference>
<evidence type="ECO:0000256" key="4">
    <source>
        <dbReference type="ARBA" id="ARBA00022448"/>
    </source>
</evidence>
<dbReference type="AlphaFoldDB" id="A0A7H9B3H8"/>
<dbReference type="InterPro" id="IPR011989">
    <property type="entry name" value="ARM-like"/>
</dbReference>
<feature type="signal peptide" evidence="9">
    <location>
        <begin position="1"/>
        <end position="21"/>
    </location>
</feature>
<keyword evidence="7" id="KW-0653">Protein transport</keyword>
<sequence>MRTKLIRLSAILAFFFSVVLSEQITLSSQSSTKDATSDLHIGDSIICNDISCYPKVFEATNEWKEIKPAQMLPGGLDVRINLESGLKEAKLVERMSSQHAHAAGNEADNKALDVVPIAKDALDSQELQKGHEFTKEFTTIRDILAKVEKKQLTMDITALEEKLDDVMEFAHDYKHGFKIISNEFDLLENMSFNAMLPVSLRELSARMINSCLRNNPPALNYINDNYPDFKDRIFYTLEELISSDTSADSVNVLLRRYLSTLNELLPPSYVFTPEEIQILRQALALKDKQLEKKVLEIASRFFSSAAISDTNSDLHTVVQDIQGWVKEFETAIQNSDVDELHIREFFNSLYNIKQQLKTKVTISSQFLDWLELQSDSREKNLNTELQHRDLEQDSFDKRLIESRHLVFGNPMAQRIKQFDDEL</sequence>
<gene>
    <name evidence="10" type="ORF">HG535_0E03020</name>
</gene>
<dbReference type="RefSeq" id="XP_037144945.1">
    <property type="nucleotide sequence ID" value="XM_037289050.1"/>
</dbReference>
<proteinExistence type="inferred from homology"/>
<evidence type="ECO:0000256" key="5">
    <source>
        <dbReference type="ARBA" id="ARBA00022729"/>
    </source>
</evidence>
<feature type="chain" id="PRO_5028805277" description="Nucleotide exchange factor SIL1" evidence="9">
    <location>
        <begin position="22"/>
        <end position="422"/>
    </location>
</feature>
<accession>A0A7H9B3H8</accession>
<evidence type="ECO:0000256" key="7">
    <source>
        <dbReference type="ARBA" id="ARBA00022927"/>
    </source>
</evidence>
<evidence type="ECO:0000256" key="3">
    <source>
        <dbReference type="ARBA" id="ARBA00015352"/>
    </source>
</evidence>
<evidence type="ECO:0000256" key="1">
    <source>
        <dbReference type="ARBA" id="ARBA00010588"/>
    </source>
</evidence>
<evidence type="ECO:0000256" key="9">
    <source>
        <dbReference type="SAM" id="SignalP"/>
    </source>
</evidence>
<reference evidence="10 11" key="1">
    <citation type="submission" date="2020-07" db="EMBL/GenBank/DDBJ databases">
        <title>The yeast mating-type switching endonuclease HO is a domesticated member of an unorthodox homing genetic element family.</title>
        <authorList>
            <person name="Coughlan A.Y."/>
            <person name="Lombardi L."/>
            <person name="Braun-Galleani S."/>
            <person name="Martos A.R."/>
            <person name="Galeote V."/>
            <person name="Bigey F."/>
            <person name="Dequin S."/>
            <person name="Byrne K.P."/>
            <person name="Wolfe K.H."/>
        </authorList>
    </citation>
    <scope>NUCLEOTIDE SEQUENCE [LARGE SCALE GENOMIC DNA]</scope>
    <source>
        <strain evidence="10 11">NRRL Y-6702</strain>
    </source>
</reference>
<keyword evidence="11" id="KW-1185">Reference proteome</keyword>
<keyword evidence="4" id="KW-0813">Transport</keyword>
<dbReference type="EMBL" id="CP058608">
    <property type="protein sequence ID" value="QLG73218.1"/>
    <property type="molecule type" value="Genomic_DNA"/>
</dbReference>
<keyword evidence="8" id="KW-0811">Translocation</keyword>
<dbReference type="GO" id="GO:0005783">
    <property type="term" value="C:endoplasmic reticulum"/>
    <property type="evidence" value="ECO:0007669"/>
    <property type="project" value="InterPro"/>
</dbReference>
<comment type="subunit">
    <text evidence="2">Interacts with KAR2.</text>
</comment>
<dbReference type="GeneID" id="59236960"/>
<evidence type="ECO:0000256" key="6">
    <source>
        <dbReference type="ARBA" id="ARBA00022824"/>
    </source>
</evidence>
<dbReference type="InterPro" id="IPR031884">
    <property type="entry name" value="Sil1_fungi"/>
</dbReference>
<dbReference type="Pfam" id="PF16782">
    <property type="entry name" value="SIL1"/>
    <property type="match status" value="1"/>
</dbReference>